<dbReference type="Gene3D" id="3.20.20.70">
    <property type="entry name" value="Aldolase class I"/>
    <property type="match status" value="1"/>
</dbReference>
<dbReference type="SFLD" id="SFLDG01067">
    <property type="entry name" value="SPASM/twitch_domain_containing"/>
    <property type="match status" value="1"/>
</dbReference>
<dbReference type="InterPro" id="IPR013785">
    <property type="entry name" value="Aldolase_TIM"/>
</dbReference>
<evidence type="ECO:0000259" key="7">
    <source>
        <dbReference type="PROSITE" id="PS51918"/>
    </source>
</evidence>
<organism evidence="8">
    <name type="scientific">Magnetospirillum gryphiswaldense</name>
    <dbReference type="NCBI Taxonomy" id="55518"/>
    <lineage>
        <taxon>Bacteria</taxon>
        <taxon>Pseudomonadati</taxon>
        <taxon>Pseudomonadota</taxon>
        <taxon>Alphaproteobacteria</taxon>
        <taxon>Rhodospirillales</taxon>
        <taxon>Rhodospirillaceae</taxon>
        <taxon>Magnetospirillum</taxon>
    </lineage>
</organism>
<dbReference type="PROSITE" id="PS51918">
    <property type="entry name" value="RADICAL_SAM"/>
    <property type="match status" value="1"/>
</dbReference>
<dbReference type="GO" id="GO:0046872">
    <property type="term" value="F:metal ion binding"/>
    <property type="evidence" value="ECO:0007669"/>
    <property type="project" value="UniProtKB-KW"/>
</dbReference>
<dbReference type="Pfam" id="PF04055">
    <property type="entry name" value="Radical_SAM"/>
    <property type="match status" value="1"/>
</dbReference>
<dbReference type="InterPro" id="IPR023885">
    <property type="entry name" value="4Fe4S-binding_SPASM_dom"/>
</dbReference>
<dbReference type="SMART" id="SM00729">
    <property type="entry name" value="Elp3"/>
    <property type="match status" value="1"/>
</dbReference>
<dbReference type="SFLD" id="SFLDS00029">
    <property type="entry name" value="Radical_SAM"/>
    <property type="match status" value="1"/>
</dbReference>
<protein>
    <submittedName>
        <fullName evidence="8">Fe-S oxidoreductases</fullName>
    </submittedName>
</protein>
<evidence type="ECO:0000256" key="5">
    <source>
        <dbReference type="ARBA" id="ARBA00023004"/>
    </source>
</evidence>
<dbReference type="SUPFAM" id="SSF102114">
    <property type="entry name" value="Radical SAM enzymes"/>
    <property type="match status" value="1"/>
</dbReference>
<dbReference type="RefSeq" id="WP_106002612.1">
    <property type="nucleotide sequence ID" value="NZ_CP027527.1"/>
</dbReference>
<dbReference type="InterPro" id="IPR050377">
    <property type="entry name" value="Radical_SAM_PqqE_MftC-like"/>
</dbReference>
<keyword evidence="6" id="KW-0411">Iron-sulfur</keyword>
<keyword evidence="5" id="KW-0408">Iron</keyword>
<dbReference type="PANTHER" id="PTHR11228">
    <property type="entry name" value="RADICAL SAM DOMAIN PROTEIN"/>
    <property type="match status" value="1"/>
</dbReference>
<dbReference type="PANTHER" id="PTHR11228:SF34">
    <property type="entry name" value="TUNGSTEN-CONTAINING ALDEHYDE FERREDOXIN OXIDOREDUCTASE COFACTOR MODIFYING PROTEIN"/>
    <property type="match status" value="1"/>
</dbReference>
<dbReference type="InterPro" id="IPR006638">
    <property type="entry name" value="Elp3/MiaA/NifB-like_rSAM"/>
</dbReference>
<dbReference type="GO" id="GO:0003824">
    <property type="term" value="F:catalytic activity"/>
    <property type="evidence" value="ECO:0007669"/>
    <property type="project" value="InterPro"/>
</dbReference>
<dbReference type="InterPro" id="IPR034391">
    <property type="entry name" value="AdoMet-like_SPASM_containing"/>
</dbReference>
<reference evidence="8" key="1">
    <citation type="journal article" date="2007" name="J. Bacteriol.">
        <title>Comparative genome analysis of four magnetotactic bacteria reveals a complex set of group-specific genes implicated in magnetosome biomineralization and function.</title>
        <authorList>
            <person name="Richter M."/>
            <person name="Kube M."/>
            <person name="Bazylinski D.A."/>
            <person name="Lombardot T."/>
            <person name="Gloeckner F.O."/>
            <person name="Reinhardt R."/>
            <person name="Schueler D."/>
        </authorList>
    </citation>
    <scope>NUCLEOTIDE SEQUENCE</scope>
    <source>
        <strain evidence="8">MSR-1</strain>
    </source>
</reference>
<evidence type="ECO:0000256" key="2">
    <source>
        <dbReference type="ARBA" id="ARBA00022485"/>
    </source>
</evidence>
<evidence type="ECO:0000256" key="3">
    <source>
        <dbReference type="ARBA" id="ARBA00022691"/>
    </source>
</evidence>
<accession>A4U3N8</accession>
<dbReference type="EMBL" id="CU459003">
    <property type="protein sequence ID" value="CAM77495.1"/>
    <property type="molecule type" value="Genomic_DNA"/>
</dbReference>
<dbReference type="CDD" id="cd01335">
    <property type="entry name" value="Radical_SAM"/>
    <property type="match status" value="1"/>
</dbReference>
<evidence type="ECO:0000256" key="4">
    <source>
        <dbReference type="ARBA" id="ARBA00022723"/>
    </source>
</evidence>
<proteinExistence type="predicted"/>
<evidence type="ECO:0000313" key="8">
    <source>
        <dbReference type="EMBL" id="CAM77495.1"/>
    </source>
</evidence>
<keyword evidence="3" id="KW-0949">S-adenosyl-L-methionine</keyword>
<dbReference type="AlphaFoldDB" id="A4U3N8"/>
<evidence type="ECO:0000256" key="1">
    <source>
        <dbReference type="ARBA" id="ARBA00001966"/>
    </source>
</evidence>
<keyword evidence="2" id="KW-0004">4Fe-4S</keyword>
<comment type="cofactor">
    <cofactor evidence="1">
        <name>[4Fe-4S] cluster</name>
        <dbReference type="ChEBI" id="CHEBI:49883"/>
    </cofactor>
</comment>
<dbReference type="Pfam" id="PF13186">
    <property type="entry name" value="SPASM"/>
    <property type="match status" value="1"/>
</dbReference>
<dbReference type="InterPro" id="IPR007197">
    <property type="entry name" value="rSAM"/>
</dbReference>
<dbReference type="GO" id="GO:0051536">
    <property type="term" value="F:iron-sulfur cluster binding"/>
    <property type="evidence" value="ECO:0007669"/>
    <property type="project" value="UniProtKB-KW"/>
</dbReference>
<dbReference type="InterPro" id="IPR058240">
    <property type="entry name" value="rSAM_sf"/>
</dbReference>
<keyword evidence="4" id="KW-0479">Metal-binding</keyword>
<name>A4U3N8_9PROT</name>
<dbReference type="CDD" id="cd21109">
    <property type="entry name" value="SPASM"/>
    <property type="match status" value="1"/>
</dbReference>
<gene>
    <name evidence="8" type="ORF">MGR_0163</name>
</gene>
<dbReference type="SFLD" id="SFLDG01387">
    <property type="entry name" value="BtrN-like_SPASM_domain_contain"/>
    <property type="match status" value="1"/>
</dbReference>
<feature type="domain" description="Radical SAM core" evidence="7">
    <location>
        <begin position="26"/>
        <end position="239"/>
    </location>
</feature>
<evidence type="ECO:0000256" key="6">
    <source>
        <dbReference type="ARBA" id="ARBA00023014"/>
    </source>
</evidence>
<sequence>MRHNPFTPLYQACNAGNSRHKFDNLPDFPRLLDVEMTNLCNFRCLMCPTGNFSQKREKGFMSPAVFGRIVEEIAGRGTGLRFIRWGEPLMNPDLISYLKAAKTAGALLHLNTNGSHLTEEMAHDLLAVPIDSIKFSFQGVDRASYAEMRNIDYFEELIGKIELLTRLRGDADKPYVQVSTTITYETPDMVETFERQFQPLADAVNVGRTSFDWMDLNAVRLRPNEVEMLRKLKNMESVEKVHPECPEVYDKLSVNWDGKVTACCMDSDNIMIIGDIMQQSLTEIWHSEQMNYYREMLAQMRHDELPLCNNCYDTHGLQPSTPTTDQEDGAA</sequence>